<protein>
    <submittedName>
        <fullName evidence="1">Lipoprotein, putative</fullName>
    </submittedName>
</protein>
<proteinExistence type="predicted"/>
<accession>F4BT10</accession>
<dbReference type="InParanoid" id="F4BT10"/>
<dbReference type="HOGENOM" id="CLU_3057085_0_0_2"/>
<dbReference type="PROSITE" id="PS51257">
    <property type="entry name" value="PROKAR_LIPOPROTEIN"/>
    <property type="match status" value="1"/>
</dbReference>
<dbReference type="AlphaFoldDB" id="F4BT10"/>
<keyword evidence="2" id="KW-1185">Reference proteome</keyword>
<evidence type="ECO:0000313" key="1">
    <source>
        <dbReference type="EMBL" id="AEB68120.1"/>
    </source>
</evidence>
<organism evidence="1 2">
    <name type="scientific">Methanothrix soehngenii (strain ATCC 5969 / DSM 3671 / JCM 10134 / NBRC 103675 / OCM 69 / GP-6)</name>
    <name type="common">Methanosaeta concilii</name>
    <dbReference type="NCBI Taxonomy" id="990316"/>
    <lineage>
        <taxon>Archaea</taxon>
        <taxon>Methanobacteriati</taxon>
        <taxon>Methanobacteriota</taxon>
        <taxon>Stenosarchaea group</taxon>
        <taxon>Methanomicrobia</taxon>
        <taxon>Methanotrichales</taxon>
        <taxon>Methanotrichaceae</taxon>
        <taxon>Methanothrix</taxon>
    </lineage>
</organism>
<dbReference type="KEGG" id="mcj:MCON_1463"/>
<keyword evidence="1" id="KW-0449">Lipoprotein</keyword>
<name>F4BT10_METSG</name>
<gene>
    <name evidence="1" type="ordered locus">MCON_1463</name>
</gene>
<evidence type="ECO:0000313" key="2">
    <source>
        <dbReference type="Proteomes" id="UP000007807"/>
    </source>
</evidence>
<dbReference type="EMBL" id="CP002565">
    <property type="protein sequence ID" value="AEB68120.1"/>
    <property type="molecule type" value="Genomic_DNA"/>
</dbReference>
<reference evidence="1 2" key="1">
    <citation type="journal article" date="2011" name="J. Bacteriol.">
        <title>Complete genome sequence of Methanosaeta concilii, a specialist in aceticlastic methanogenesis.</title>
        <authorList>
            <person name="Barber R.D."/>
            <person name="Zhang L."/>
            <person name="Harnack M."/>
            <person name="Olson M.V."/>
            <person name="Kaul R."/>
            <person name="Ingram-Smith C."/>
            <person name="Smith K.S."/>
        </authorList>
    </citation>
    <scope>NUCLEOTIDE SEQUENCE [LARGE SCALE GENOMIC DNA]</scope>
    <source>
        <strain evidence="2">ATCC 5969 / DSM 3671 / JCM 10134 / NBRC 103675 / OCM 69 / GP-6</strain>
    </source>
</reference>
<sequence length="53" mass="5965">MILRGDSMHLCCQSASACELIILPDIEMETGDEKWISLQAERIFVTESPAVWP</sequence>
<dbReference type="Proteomes" id="UP000007807">
    <property type="component" value="Chromosome"/>
</dbReference>